<organism evidence="1 2">
    <name type="scientific">Saccharomyces kudriavzevii (strain ATCC MYA-4449 / AS 2.2408 / CBS 8840 / NBRC 1802 / NCYC 2889)</name>
    <name type="common">Yeast</name>
    <dbReference type="NCBI Taxonomy" id="226230"/>
    <lineage>
        <taxon>Eukaryota</taxon>
        <taxon>Fungi</taxon>
        <taxon>Dikarya</taxon>
        <taxon>Ascomycota</taxon>
        <taxon>Saccharomycotina</taxon>
        <taxon>Saccharomycetes</taxon>
        <taxon>Saccharomycetales</taxon>
        <taxon>Saccharomycetaceae</taxon>
        <taxon>Saccharomyces</taxon>
    </lineage>
</organism>
<gene>
    <name evidence="1" type="primary">SKDI04G4220</name>
    <name evidence="1" type="ORF">SKDI_04G4220</name>
</gene>
<dbReference type="EMBL" id="OX365899">
    <property type="protein sequence ID" value="CAI4058495.1"/>
    <property type="molecule type" value="Genomic_DNA"/>
</dbReference>
<evidence type="ECO:0000313" key="2">
    <source>
        <dbReference type="Proteomes" id="UP001162087"/>
    </source>
</evidence>
<evidence type="ECO:0000313" key="1">
    <source>
        <dbReference type="EMBL" id="CAI4058495.1"/>
    </source>
</evidence>
<name>A0AA35JG64_SACK1</name>
<dbReference type="OrthoDB" id="66510at2759"/>
<dbReference type="GO" id="GO:0043291">
    <property type="term" value="C:RAVE complex"/>
    <property type="evidence" value="ECO:0007669"/>
    <property type="project" value="TreeGrafter"/>
</dbReference>
<dbReference type="InterPro" id="IPR028241">
    <property type="entry name" value="RAVE2/Rogdi"/>
</dbReference>
<protein>
    <submittedName>
        <fullName evidence="1">Uncharacterized protein</fullName>
    </submittedName>
</protein>
<keyword evidence="2" id="KW-1185">Reference proteome</keyword>
<accession>A0AA35JG64</accession>
<dbReference type="PANTHER" id="PTHR13618:SF1">
    <property type="entry name" value="PROTEIN ROGDI HOMOLOG"/>
    <property type="match status" value="1"/>
</dbReference>
<dbReference type="Pfam" id="PF10259">
    <property type="entry name" value="Rogdi_lz"/>
    <property type="match status" value="1"/>
</dbReference>
<sequence>MSVELYPNDRFGAVSQYDEHKDAVEECSWLIEEIVKPQLPNIIDNFSKCLEMLESDQVFKMPISNGIPNESSKQNDTPTVKGVITRQGEYIIDFHIVVRFPQFQRGKQVMFRMNTGLNFLLVQFSKIMTHLKSILEILNQLQLITDASEFMGKFGVAMELLNHSLILLQNPPRDLVFPEDNNYAMKEMFQDCYSVCESTAHILGLELTLCKNELCMELRNLTKVTKKPWCEIDSKTGKSFCDEIRNQVTNERHKKLSKILSENGVQVQDSTLLNHIISSFQSETITLPEAQELLRRGVTFDNRVVMECEKLIVSTSDPTLISISSKLNSLKATMANHQANLNADKQLSTTE</sequence>
<proteinExistence type="predicted"/>
<reference evidence="1" key="1">
    <citation type="submission" date="2022-10" db="EMBL/GenBank/DDBJ databases">
        <authorList>
            <person name="Byrne P K."/>
        </authorList>
    </citation>
    <scope>NUCLEOTIDE SEQUENCE</scope>
    <source>
        <strain evidence="1">IFO1802</strain>
    </source>
</reference>
<dbReference type="Proteomes" id="UP001162087">
    <property type="component" value="Chromosome 4"/>
</dbReference>
<dbReference type="PANTHER" id="PTHR13618">
    <property type="entry name" value="LEUCINE ZIPPER CONTAINING TRANSCRIPTION FACTOR LZF1"/>
    <property type="match status" value="1"/>
</dbReference>